<feature type="transmembrane region" description="Helical" evidence="14">
    <location>
        <begin position="21"/>
        <end position="40"/>
    </location>
</feature>
<organism evidence="15 16">
    <name type="scientific">Pseudolycoriella hygida</name>
    <dbReference type="NCBI Taxonomy" id="35572"/>
    <lineage>
        <taxon>Eukaryota</taxon>
        <taxon>Metazoa</taxon>
        <taxon>Ecdysozoa</taxon>
        <taxon>Arthropoda</taxon>
        <taxon>Hexapoda</taxon>
        <taxon>Insecta</taxon>
        <taxon>Pterygota</taxon>
        <taxon>Neoptera</taxon>
        <taxon>Endopterygota</taxon>
        <taxon>Diptera</taxon>
        <taxon>Nematocera</taxon>
        <taxon>Sciaroidea</taxon>
        <taxon>Sciaridae</taxon>
        <taxon>Pseudolycoriella</taxon>
    </lineage>
</organism>
<keyword evidence="9 14" id="KW-0472">Membrane</keyword>
<evidence type="ECO:0000256" key="5">
    <source>
        <dbReference type="ARBA" id="ARBA00022606"/>
    </source>
</evidence>
<evidence type="ECO:0000256" key="4">
    <source>
        <dbReference type="ARBA" id="ARBA00022475"/>
    </source>
</evidence>
<evidence type="ECO:0000256" key="10">
    <source>
        <dbReference type="ARBA" id="ARBA00023157"/>
    </source>
</evidence>
<dbReference type="InterPro" id="IPR002159">
    <property type="entry name" value="CD36_fam"/>
</dbReference>
<dbReference type="EMBL" id="WJQU01000002">
    <property type="protein sequence ID" value="KAJ6644435.1"/>
    <property type="molecule type" value="Genomic_DNA"/>
</dbReference>
<evidence type="ECO:0000256" key="6">
    <source>
        <dbReference type="ARBA" id="ARBA00022692"/>
    </source>
</evidence>
<dbReference type="AlphaFoldDB" id="A0A9Q0N6N4"/>
<evidence type="ECO:0000256" key="7">
    <source>
        <dbReference type="ARBA" id="ARBA00022725"/>
    </source>
</evidence>
<keyword evidence="10" id="KW-1015">Disulfide bond</keyword>
<dbReference type="PRINTS" id="PR01609">
    <property type="entry name" value="CD36FAMILY"/>
</dbReference>
<dbReference type="PANTHER" id="PTHR11923">
    <property type="entry name" value="SCAVENGER RECEPTOR CLASS B TYPE-1 SR-B1"/>
    <property type="match status" value="1"/>
</dbReference>
<dbReference type="GO" id="GO:0007608">
    <property type="term" value="P:sensory perception of smell"/>
    <property type="evidence" value="ECO:0007669"/>
    <property type="project" value="UniProtKB-KW"/>
</dbReference>
<evidence type="ECO:0000256" key="2">
    <source>
        <dbReference type="ARBA" id="ARBA00004651"/>
    </source>
</evidence>
<sequence>MKETIDNKMKLADKIPKKLSFKKSVIISVALTVVGALFAFTKPVILQGIIRWMYVARPGHYIRWKHESKQKLTYKLYMWNITNPNEFASGKERPNLKEVGPYVFRQFKRKVNSADNDIDDTVSFNYWNIYYFKPEKTLPLTGDEVITTFNAVVTSALVKVSLEAPQLMNLAIQGLDAIYKNPSSIFLTMTAMEFISKGIEIDCDQTVYAAKLACREMRKHRGLRMVNDDPNLLRYRWFDNINDTVQGRYTVLRGSKNIQDVGRVIAINGDAMLNVYKDNYKCNLINGTDKMFFPPFQEKKDVLWIHAENACKSVPLRFKYMKRKRTVNTAYKFVDLSDPLLSPSCECNKYIGCVDKGTMDMSPCFDFFVSLSAPHFYLANEKLRQKFIGMTPNDKLHETGIYFDLLSSGPILAYERFQVNFLLKRLPDYPPLSKISGDVWLPLLWYEESFSIPVADLGSKLTGVVTGYIMLILGLIGCNLLLITHLQKNLKILPEIISVKPMENSGQTAKMQWRNVVNQLLKKPIKPEGDQP</sequence>
<dbReference type="GO" id="GO:0005886">
    <property type="term" value="C:plasma membrane"/>
    <property type="evidence" value="ECO:0007669"/>
    <property type="project" value="UniProtKB-SubCell"/>
</dbReference>
<evidence type="ECO:0000256" key="9">
    <source>
        <dbReference type="ARBA" id="ARBA00023136"/>
    </source>
</evidence>
<evidence type="ECO:0000256" key="8">
    <source>
        <dbReference type="ARBA" id="ARBA00022989"/>
    </source>
</evidence>
<keyword evidence="12" id="KW-0325">Glycoprotein</keyword>
<dbReference type="GO" id="GO:0005044">
    <property type="term" value="F:scavenger receptor activity"/>
    <property type="evidence" value="ECO:0007669"/>
    <property type="project" value="TreeGrafter"/>
</dbReference>
<evidence type="ECO:0000256" key="13">
    <source>
        <dbReference type="ARBA" id="ARBA00040646"/>
    </source>
</evidence>
<keyword evidence="16" id="KW-1185">Reference proteome</keyword>
<keyword evidence="5" id="KW-0716">Sensory transduction</keyword>
<dbReference type="GO" id="GO:0005737">
    <property type="term" value="C:cytoplasm"/>
    <property type="evidence" value="ECO:0007669"/>
    <property type="project" value="TreeGrafter"/>
</dbReference>
<protein>
    <recommendedName>
        <fullName evidence="13">Sensory neuron membrane protein 1</fullName>
    </recommendedName>
</protein>
<comment type="caution">
    <text evidence="15">The sequence shown here is derived from an EMBL/GenBank/DDBJ whole genome shotgun (WGS) entry which is preliminary data.</text>
</comment>
<keyword evidence="6 14" id="KW-0812">Transmembrane</keyword>
<keyword evidence="7" id="KW-0552">Olfaction</keyword>
<comment type="subcellular location">
    <subcellularLocation>
        <location evidence="2">Cell membrane</location>
        <topology evidence="2">Multi-pass membrane protein</topology>
    </subcellularLocation>
</comment>
<evidence type="ECO:0000313" key="15">
    <source>
        <dbReference type="EMBL" id="KAJ6644435.1"/>
    </source>
</evidence>
<evidence type="ECO:0000256" key="3">
    <source>
        <dbReference type="ARBA" id="ARBA00010532"/>
    </source>
</evidence>
<gene>
    <name evidence="15" type="ORF">Bhyg_09404</name>
</gene>
<evidence type="ECO:0000256" key="11">
    <source>
        <dbReference type="ARBA" id="ARBA00023170"/>
    </source>
</evidence>
<reference evidence="15" key="1">
    <citation type="submission" date="2022-07" db="EMBL/GenBank/DDBJ databases">
        <authorList>
            <person name="Trinca V."/>
            <person name="Uliana J.V.C."/>
            <person name="Torres T.T."/>
            <person name="Ward R.J."/>
            <person name="Monesi N."/>
        </authorList>
    </citation>
    <scope>NUCLEOTIDE SEQUENCE</scope>
    <source>
        <strain evidence="15">HSMRA1968</strain>
        <tissue evidence="15">Whole embryos</tissue>
    </source>
</reference>
<dbReference type="OrthoDB" id="514335at2759"/>
<feature type="transmembrane region" description="Helical" evidence="14">
    <location>
        <begin position="461"/>
        <end position="483"/>
    </location>
</feature>
<dbReference type="Proteomes" id="UP001151699">
    <property type="component" value="Chromosome B"/>
</dbReference>
<keyword evidence="11" id="KW-0675">Receptor</keyword>
<keyword evidence="4" id="KW-1003">Cell membrane</keyword>
<comment type="similarity">
    <text evidence="3">Belongs to the CD36 family.</text>
</comment>
<evidence type="ECO:0000256" key="14">
    <source>
        <dbReference type="SAM" id="Phobius"/>
    </source>
</evidence>
<name>A0A9Q0N6N4_9DIPT</name>
<keyword evidence="8 14" id="KW-1133">Transmembrane helix</keyword>
<comment type="function">
    <text evidence="1">Plays an olfactory role that is not restricted to pheromone sensitivity.</text>
</comment>
<proteinExistence type="inferred from homology"/>
<accession>A0A9Q0N6N4</accession>
<dbReference type="PANTHER" id="PTHR11923:SF69">
    <property type="entry name" value="SENSORY NEURON MEMBRANE PROTEIN 1"/>
    <property type="match status" value="1"/>
</dbReference>
<evidence type="ECO:0000256" key="1">
    <source>
        <dbReference type="ARBA" id="ARBA00003156"/>
    </source>
</evidence>
<evidence type="ECO:0000313" key="16">
    <source>
        <dbReference type="Proteomes" id="UP001151699"/>
    </source>
</evidence>
<evidence type="ECO:0000256" key="12">
    <source>
        <dbReference type="ARBA" id="ARBA00023180"/>
    </source>
</evidence>
<dbReference type="Pfam" id="PF01130">
    <property type="entry name" value="CD36"/>
    <property type="match status" value="1"/>
</dbReference>